<dbReference type="Proteomes" id="UP001221189">
    <property type="component" value="Unassembled WGS sequence"/>
</dbReference>
<protein>
    <submittedName>
        <fullName evidence="1">DUF4902 domain-containing protein</fullName>
    </submittedName>
</protein>
<accession>A0ABT5KEC9</accession>
<dbReference type="RefSeq" id="WP_263532741.1">
    <property type="nucleotide sequence ID" value="NZ_JAQQXT010000006.1"/>
</dbReference>
<comment type="caution">
    <text evidence="1">The sequence shown here is derived from an EMBL/GenBank/DDBJ whole genome shotgun (WGS) entry which is preliminary data.</text>
</comment>
<proteinExistence type="predicted"/>
<dbReference type="EMBL" id="JAQQXT010000006">
    <property type="protein sequence ID" value="MDC8772165.1"/>
    <property type="molecule type" value="Genomic_DNA"/>
</dbReference>
<sequence length="122" mass="13281">MTPAWIVYAWPRVLCETQHAPSLQLAHLSTQVLVAGDAEHPAMGQTLWQGADGQAIAGVAWDWVSLPAGLVAMVDPMALITNLQFVNRAGQVLAPMESARQLNEIVHALPWQCEVRRALGLH</sequence>
<evidence type="ECO:0000313" key="2">
    <source>
        <dbReference type="Proteomes" id="UP001221189"/>
    </source>
</evidence>
<name>A0ABT5KEC9_9BURK</name>
<organism evidence="1 2">
    <name type="scientific">Roseateles albus</name>
    <dbReference type="NCBI Taxonomy" id="2987525"/>
    <lineage>
        <taxon>Bacteria</taxon>
        <taxon>Pseudomonadati</taxon>
        <taxon>Pseudomonadota</taxon>
        <taxon>Betaproteobacteria</taxon>
        <taxon>Burkholderiales</taxon>
        <taxon>Sphaerotilaceae</taxon>
        <taxon>Roseateles</taxon>
    </lineage>
</organism>
<dbReference type="Gene3D" id="3.10.450.610">
    <property type="match status" value="1"/>
</dbReference>
<reference evidence="1 2" key="1">
    <citation type="submission" date="2022-10" db="EMBL/GenBank/DDBJ databases">
        <title>Paucibacter sp. hw1 Genome sequencing.</title>
        <authorList>
            <person name="Park S."/>
        </authorList>
    </citation>
    <scope>NUCLEOTIDE SEQUENCE [LARGE SCALE GENOMIC DNA]</scope>
    <source>
        <strain evidence="2">hw1</strain>
    </source>
</reference>
<evidence type="ECO:0000313" key="1">
    <source>
        <dbReference type="EMBL" id="MDC8772165.1"/>
    </source>
</evidence>
<keyword evidence="2" id="KW-1185">Reference proteome</keyword>
<gene>
    <name evidence="1" type="ORF">PRZ03_11340</name>
</gene>